<protein>
    <recommendedName>
        <fullName evidence="2">Snake toxin/toxin-like domain-containing protein</fullName>
    </recommendedName>
</protein>
<comment type="caution">
    <text evidence="3">The sequence shown here is derived from an EMBL/GenBank/DDBJ whole genome shotgun (WGS) entry which is preliminary data.</text>
</comment>
<keyword evidence="4" id="KW-1185">Reference proteome</keyword>
<dbReference type="AlphaFoldDB" id="A0AAV5T3M9"/>
<dbReference type="Pfam" id="PF00087">
    <property type="entry name" value="Toxin_TOLIP"/>
    <property type="match status" value="1"/>
</dbReference>
<feature type="chain" id="PRO_5043405856" description="Snake toxin/toxin-like domain-containing protein" evidence="1">
    <location>
        <begin position="17"/>
        <end position="116"/>
    </location>
</feature>
<reference evidence="3" key="1">
    <citation type="submission" date="2023-10" db="EMBL/GenBank/DDBJ databases">
        <title>Genome assembly of Pristionchus species.</title>
        <authorList>
            <person name="Yoshida K."/>
            <person name="Sommer R.J."/>
        </authorList>
    </citation>
    <scope>NUCLEOTIDE SEQUENCE</scope>
    <source>
        <strain evidence="3">RS0144</strain>
    </source>
</reference>
<evidence type="ECO:0000259" key="2">
    <source>
        <dbReference type="Pfam" id="PF00087"/>
    </source>
</evidence>
<dbReference type="InterPro" id="IPR035076">
    <property type="entry name" value="Toxin/TOLIP"/>
</dbReference>
<dbReference type="Proteomes" id="UP001432027">
    <property type="component" value="Unassembled WGS sequence"/>
</dbReference>
<dbReference type="SUPFAM" id="SSF57302">
    <property type="entry name" value="Snake toxin-like"/>
    <property type="match status" value="1"/>
</dbReference>
<sequence>MRVVLLALLLLPFSIAIKCMVGAGTTKDNVVTSQGDCTDVVKYCYTLDSTLVGVHSITKSCDVGTTFCGKGVGDSAYNGVLGQGTVFCCQGDYCNPASSTSLLMTVLAAAAAFLWH</sequence>
<feature type="signal peptide" evidence="1">
    <location>
        <begin position="1"/>
        <end position="16"/>
    </location>
</feature>
<accession>A0AAV5T3M9</accession>
<proteinExistence type="predicted"/>
<dbReference type="PANTHER" id="PTHR34721:SF3">
    <property type="entry name" value="ACTIVIN_RECP DOMAIN-CONTAINING PROTEIN-RELATED"/>
    <property type="match status" value="1"/>
</dbReference>
<name>A0AAV5T3M9_9BILA</name>
<keyword evidence="1" id="KW-0732">Signal</keyword>
<evidence type="ECO:0000313" key="3">
    <source>
        <dbReference type="EMBL" id="GMS90191.1"/>
    </source>
</evidence>
<dbReference type="PANTHER" id="PTHR34721">
    <property type="entry name" value="PROTEIN CBG09734"/>
    <property type="match status" value="1"/>
</dbReference>
<evidence type="ECO:0000313" key="4">
    <source>
        <dbReference type="Proteomes" id="UP001432027"/>
    </source>
</evidence>
<organism evidence="3 4">
    <name type="scientific">Pristionchus entomophagus</name>
    <dbReference type="NCBI Taxonomy" id="358040"/>
    <lineage>
        <taxon>Eukaryota</taxon>
        <taxon>Metazoa</taxon>
        <taxon>Ecdysozoa</taxon>
        <taxon>Nematoda</taxon>
        <taxon>Chromadorea</taxon>
        <taxon>Rhabditida</taxon>
        <taxon>Rhabditina</taxon>
        <taxon>Diplogasteromorpha</taxon>
        <taxon>Diplogasteroidea</taxon>
        <taxon>Neodiplogasteridae</taxon>
        <taxon>Pristionchus</taxon>
    </lineage>
</organism>
<dbReference type="EMBL" id="BTSX01000003">
    <property type="protein sequence ID" value="GMS90191.1"/>
    <property type="molecule type" value="Genomic_DNA"/>
</dbReference>
<feature type="domain" description="Snake toxin/toxin-like" evidence="2">
    <location>
        <begin position="18"/>
        <end position="95"/>
    </location>
</feature>
<evidence type="ECO:0000256" key="1">
    <source>
        <dbReference type="SAM" id="SignalP"/>
    </source>
</evidence>
<gene>
    <name evidence="3" type="ORF">PENTCL1PPCAC_12366</name>
</gene>
<dbReference type="InterPro" id="IPR045860">
    <property type="entry name" value="Snake_toxin-like_sf"/>
</dbReference>